<dbReference type="InterPro" id="IPR052344">
    <property type="entry name" value="Transposase-related"/>
</dbReference>
<dbReference type="PANTHER" id="PTHR33678">
    <property type="entry name" value="BLL1576 PROTEIN"/>
    <property type="match status" value="1"/>
</dbReference>
<proteinExistence type="predicted"/>
<dbReference type="PANTHER" id="PTHR33678:SF1">
    <property type="entry name" value="BLL1576 PROTEIN"/>
    <property type="match status" value="1"/>
</dbReference>
<dbReference type="AlphaFoldDB" id="A0A936TC25"/>
<evidence type="ECO:0000313" key="5">
    <source>
        <dbReference type="EMBL" id="MBK9296021.1"/>
    </source>
</evidence>
<evidence type="ECO:0000256" key="1">
    <source>
        <dbReference type="SAM" id="MobiDB-lite"/>
    </source>
</evidence>
<sequence>MAVDPWEIVADLQATVAKQAKLIDQLMVQVAELKAKAGMNPRNSSNPPSSEGYSKPSPKSRRVRSGRKPGKQPGDPGKHLGRRDTPDRMVTHEPEVCSGCGDSLDGSAPLVGESSRQVFDIPPVKLSCVEHVARRRRCSCGTDTSAGFPPWVSAPTCYGPAMRAHVCYLVTHQHIPIARVAEHLKETYGTTISPGTIVAMVNEGSNMLAEFLADTTAKLGGSPVVCADETGLRVAGSLHWVHSASTGWFTLYHLDTKRGVEAMGNAGILDLLTGVLVHDGWTPYRHYTELEHQLCNAHHLRELQAATETGVQPWAADMAGLLTNTWKAVLAAMAAGNTTFTAAQIKTINTDYDQIIAAGYDTNPEPAPTGTRGRPKRSKSANLLLRLDTFRADVLRFTTNFDIPFDNNLAERDIRMVKVHQKISGGFRTREGATAFLNLRSYLSTARKHRISALTALDHLYTGTTWAPALPAAGP</sequence>
<feature type="domain" description="DUF6444" evidence="4">
    <location>
        <begin position="21"/>
        <end position="79"/>
    </location>
</feature>
<feature type="compositionally biased region" description="Basic and acidic residues" evidence="1">
    <location>
        <begin position="76"/>
        <end position="93"/>
    </location>
</feature>
<feature type="domain" description="Transposase IS66 central" evidence="2">
    <location>
        <begin position="157"/>
        <end position="434"/>
    </location>
</feature>
<accession>A0A936TC25</accession>
<dbReference type="InterPro" id="IPR024474">
    <property type="entry name" value="Znf_dom_IS66"/>
</dbReference>
<feature type="region of interest" description="Disordered" evidence="1">
    <location>
        <begin position="36"/>
        <end position="93"/>
    </location>
</feature>
<protein>
    <submittedName>
        <fullName evidence="5">IS66 family transposase</fullName>
    </submittedName>
</protein>
<feature type="domain" description="Transposase IS66 zinc-finger binding" evidence="3">
    <location>
        <begin position="94"/>
        <end position="140"/>
    </location>
</feature>
<evidence type="ECO:0000259" key="4">
    <source>
        <dbReference type="Pfam" id="PF20042"/>
    </source>
</evidence>
<dbReference type="EMBL" id="JADJZA010000001">
    <property type="protein sequence ID" value="MBK9296021.1"/>
    <property type="molecule type" value="Genomic_DNA"/>
</dbReference>
<feature type="compositionally biased region" description="Basic residues" evidence="1">
    <location>
        <begin position="58"/>
        <end position="70"/>
    </location>
</feature>
<evidence type="ECO:0000259" key="2">
    <source>
        <dbReference type="Pfam" id="PF03050"/>
    </source>
</evidence>
<evidence type="ECO:0000259" key="3">
    <source>
        <dbReference type="Pfam" id="PF13005"/>
    </source>
</evidence>
<name>A0A936TC25_9ACTN</name>
<organism evidence="5 6">
    <name type="scientific">Candidatus Neomicrothrix subdominans</name>
    <dbReference type="NCBI Taxonomy" id="2954438"/>
    <lineage>
        <taxon>Bacteria</taxon>
        <taxon>Bacillati</taxon>
        <taxon>Actinomycetota</taxon>
        <taxon>Acidimicrobiia</taxon>
        <taxon>Acidimicrobiales</taxon>
        <taxon>Microthrixaceae</taxon>
        <taxon>Candidatus Neomicrothrix</taxon>
    </lineage>
</organism>
<reference evidence="5 6" key="1">
    <citation type="submission" date="2020-10" db="EMBL/GenBank/DDBJ databases">
        <title>Connecting structure to function with the recovery of over 1000 high-quality activated sludge metagenome-assembled genomes encoding full-length rRNA genes using long-read sequencing.</title>
        <authorList>
            <person name="Singleton C.M."/>
            <person name="Petriglieri F."/>
            <person name="Kristensen J.M."/>
            <person name="Kirkegaard R.H."/>
            <person name="Michaelsen T.Y."/>
            <person name="Andersen M.H."/>
            <person name="Karst S.M."/>
            <person name="Dueholm M.S."/>
            <person name="Nielsen P.H."/>
            <person name="Albertsen M."/>
        </authorList>
    </citation>
    <scope>NUCLEOTIDE SEQUENCE [LARGE SCALE GENOMIC DNA]</scope>
    <source>
        <strain evidence="5">Lyne_18-Q3-R50-59_MAXAC.006</strain>
    </source>
</reference>
<evidence type="ECO:0000313" key="6">
    <source>
        <dbReference type="Proteomes" id="UP000727993"/>
    </source>
</evidence>
<dbReference type="Pfam" id="PF20042">
    <property type="entry name" value="DUF6444"/>
    <property type="match status" value="1"/>
</dbReference>
<dbReference type="Pfam" id="PF03050">
    <property type="entry name" value="DDE_Tnp_IS66"/>
    <property type="match status" value="1"/>
</dbReference>
<dbReference type="Pfam" id="PF13005">
    <property type="entry name" value="zf-IS66"/>
    <property type="match status" value="1"/>
</dbReference>
<dbReference type="NCBIfam" id="NF033517">
    <property type="entry name" value="transpos_IS66"/>
    <property type="match status" value="1"/>
</dbReference>
<dbReference type="InterPro" id="IPR045618">
    <property type="entry name" value="DUF6444"/>
</dbReference>
<feature type="compositionally biased region" description="Low complexity" evidence="1">
    <location>
        <begin position="40"/>
        <end position="57"/>
    </location>
</feature>
<dbReference type="InterPro" id="IPR004291">
    <property type="entry name" value="Transposase_IS66_central"/>
</dbReference>
<gene>
    <name evidence="5" type="ORF">IPN02_03925</name>
</gene>
<dbReference type="Proteomes" id="UP000727993">
    <property type="component" value="Unassembled WGS sequence"/>
</dbReference>
<comment type="caution">
    <text evidence="5">The sequence shown here is derived from an EMBL/GenBank/DDBJ whole genome shotgun (WGS) entry which is preliminary data.</text>
</comment>